<name>A0A2K8PEB4_STRLA</name>
<feature type="transmembrane region" description="Helical" evidence="8">
    <location>
        <begin position="51"/>
        <end position="71"/>
    </location>
</feature>
<comment type="subcellular location">
    <subcellularLocation>
        <location evidence="1">Cell membrane</location>
        <topology evidence="1">Multi-pass membrane protein</topology>
    </subcellularLocation>
</comment>
<dbReference type="Proteomes" id="UP000231791">
    <property type="component" value="Chromosome"/>
</dbReference>
<dbReference type="AlphaFoldDB" id="A0A2K8PEB4"/>
<feature type="transmembrane region" description="Helical" evidence="8">
    <location>
        <begin position="239"/>
        <end position="260"/>
    </location>
</feature>
<evidence type="ECO:0000256" key="2">
    <source>
        <dbReference type="ARBA" id="ARBA00022448"/>
    </source>
</evidence>
<evidence type="ECO:0000256" key="1">
    <source>
        <dbReference type="ARBA" id="ARBA00004651"/>
    </source>
</evidence>
<reference evidence="9 10" key="1">
    <citation type="submission" date="2017-11" db="EMBL/GenBank/DDBJ databases">
        <title>Complete genome sequence of Streptomyces lavendulae subsp. lavendulae CCM 3239 (formerly 'Streptomyces aureofaciens CCM 3239'), the producer of the angucycline-type antibiotic auricin.</title>
        <authorList>
            <person name="Busche T."/>
            <person name="Novakova R."/>
            <person name="Al'Dilaimi A."/>
            <person name="Homerova D."/>
            <person name="Feckova L."/>
            <person name="Rezuchova B."/>
            <person name="Mingyar E."/>
            <person name="Csolleiova D."/>
            <person name="Bekeova C."/>
            <person name="Winkler A."/>
            <person name="Sevcikova B."/>
            <person name="Kalinowski J."/>
            <person name="Kormanec J."/>
            <person name="Ruckert C."/>
        </authorList>
    </citation>
    <scope>NUCLEOTIDE SEQUENCE [LARGE SCALE GENOMIC DNA]</scope>
    <source>
        <strain evidence="9 10">CCM 3239</strain>
    </source>
</reference>
<dbReference type="InterPro" id="IPR036259">
    <property type="entry name" value="MFS_trans_sf"/>
</dbReference>
<keyword evidence="6 8" id="KW-0472">Membrane</keyword>
<dbReference type="SUPFAM" id="SSF103473">
    <property type="entry name" value="MFS general substrate transporter"/>
    <property type="match status" value="1"/>
</dbReference>
<feature type="transmembrane region" description="Helical" evidence="8">
    <location>
        <begin position="27"/>
        <end position="45"/>
    </location>
</feature>
<dbReference type="EMBL" id="CP024985">
    <property type="protein sequence ID" value="ATZ23945.1"/>
    <property type="molecule type" value="Genomic_DNA"/>
</dbReference>
<dbReference type="InterPro" id="IPR020846">
    <property type="entry name" value="MFS_dom"/>
</dbReference>
<dbReference type="CDD" id="cd06173">
    <property type="entry name" value="MFS_MefA_like"/>
    <property type="match status" value="1"/>
</dbReference>
<evidence type="ECO:0000313" key="10">
    <source>
        <dbReference type="Proteomes" id="UP000231791"/>
    </source>
</evidence>
<evidence type="ECO:0000256" key="4">
    <source>
        <dbReference type="ARBA" id="ARBA00022692"/>
    </source>
</evidence>
<feature type="compositionally biased region" description="Polar residues" evidence="7">
    <location>
        <begin position="444"/>
        <end position="453"/>
    </location>
</feature>
<dbReference type="OrthoDB" id="4544213at2"/>
<feature type="transmembrane region" description="Helical" evidence="8">
    <location>
        <begin position="323"/>
        <end position="347"/>
    </location>
</feature>
<gene>
    <name evidence="9" type="ORF">SLAV_10385</name>
</gene>
<dbReference type="GO" id="GO:0005886">
    <property type="term" value="C:plasma membrane"/>
    <property type="evidence" value="ECO:0007669"/>
    <property type="project" value="UniProtKB-SubCell"/>
</dbReference>
<feature type="transmembrane region" description="Helical" evidence="8">
    <location>
        <begin position="117"/>
        <end position="135"/>
    </location>
</feature>
<feature type="transmembrane region" description="Helical" evidence="8">
    <location>
        <begin position="387"/>
        <end position="407"/>
    </location>
</feature>
<keyword evidence="2" id="KW-0813">Transport</keyword>
<dbReference type="KEGG" id="slx:SLAV_10385"/>
<dbReference type="GeneID" id="49383140"/>
<evidence type="ECO:0000256" key="3">
    <source>
        <dbReference type="ARBA" id="ARBA00022475"/>
    </source>
</evidence>
<evidence type="ECO:0000256" key="7">
    <source>
        <dbReference type="SAM" id="MobiDB-lite"/>
    </source>
</evidence>
<dbReference type="InterPro" id="IPR010290">
    <property type="entry name" value="TM_effector"/>
</dbReference>
<evidence type="ECO:0000256" key="6">
    <source>
        <dbReference type="ARBA" id="ARBA00023136"/>
    </source>
</evidence>
<keyword evidence="3" id="KW-1003">Cell membrane</keyword>
<dbReference type="GO" id="GO:0022857">
    <property type="term" value="F:transmembrane transporter activity"/>
    <property type="evidence" value="ECO:0007669"/>
    <property type="project" value="InterPro"/>
</dbReference>
<dbReference type="PROSITE" id="PS50850">
    <property type="entry name" value="MFS"/>
    <property type="match status" value="1"/>
</dbReference>
<evidence type="ECO:0000313" key="9">
    <source>
        <dbReference type="EMBL" id="ATZ23945.1"/>
    </source>
</evidence>
<evidence type="ECO:0000256" key="8">
    <source>
        <dbReference type="SAM" id="Phobius"/>
    </source>
</evidence>
<feature type="transmembrane region" description="Helical" evidence="8">
    <location>
        <begin position="359"/>
        <end position="381"/>
    </location>
</feature>
<feature type="transmembrane region" description="Helical" evidence="8">
    <location>
        <begin position="92"/>
        <end position="111"/>
    </location>
</feature>
<dbReference type="Pfam" id="PF05977">
    <property type="entry name" value="MFS_3"/>
    <property type="match status" value="1"/>
</dbReference>
<dbReference type="PANTHER" id="PTHR23513:SF6">
    <property type="entry name" value="MAJOR FACILITATOR SUPERFAMILY ASSOCIATED DOMAIN-CONTAINING PROTEIN"/>
    <property type="match status" value="1"/>
</dbReference>
<keyword evidence="4 8" id="KW-0812">Transmembrane</keyword>
<accession>A0A2K8PEB4</accession>
<dbReference type="RefSeq" id="WP_051841337.1">
    <property type="nucleotide sequence ID" value="NZ_CP024985.1"/>
</dbReference>
<proteinExistence type="predicted"/>
<dbReference type="PANTHER" id="PTHR23513">
    <property type="entry name" value="INTEGRAL MEMBRANE EFFLUX PROTEIN-RELATED"/>
    <property type="match status" value="1"/>
</dbReference>
<feature type="transmembrane region" description="Helical" evidence="8">
    <location>
        <begin position="266"/>
        <end position="292"/>
    </location>
</feature>
<evidence type="ECO:0000256" key="5">
    <source>
        <dbReference type="ARBA" id="ARBA00022989"/>
    </source>
</evidence>
<keyword evidence="5 8" id="KW-1133">Transmembrane helix</keyword>
<keyword evidence="10" id="KW-1185">Reference proteome</keyword>
<sequence>MTTAPAPVRSGEPEQARPVPLRRNRDFILLWVSAGATALGARVSGIAYPLLVIWTTGSAGSAGLVGFAALLPNLLVQLHAGAVVDRFDRRRLMILCDLGCLAATGAVAAAVLTGHLWIWLLMAAAFAQGSLAIFYRLAERAAVRHVVPVEQLPQAMSGNEARTQAAGFLGQPGGSVLYAVSRSAPFLFATVSHLVSLCSLLLIRKKFQEERTEQPGNITAEVREGLAWTWRQRFLRNGMLLISGTNLLFQVVSLALIVIIKEGGGSAGVVGVVTAVSGLGGMFGALTGSWWIRRVSLRGMLIGGTVGWALLVPLVGLTDNPLLLGLIFLAAAMIGSITNVAGGIYQVTVTPDRLQGRVGAAMGLIATGASSFGMVIGGFALDHFGSTRTVFGVAAGLGLLALLSLLLPNADLPGFPPESDPEVTAARTPVVPAPAGPAAGPETKTPSAQNREK</sequence>
<dbReference type="Gene3D" id="1.20.1250.20">
    <property type="entry name" value="MFS general substrate transporter like domains"/>
    <property type="match status" value="1"/>
</dbReference>
<feature type="transmembrane region" description="Helical" evidence="8">
    <location>
        <begin position="299"/>
        <end position="317"/>
    </location>
</feature>
<organism evidence="9 10">
    <name type="scientific">Streptomyces lavendulae subsp. lavendulae</name>
    <dbReference type="NCBI Taxonomy" id="58340"/>
    <lineage>
        <taxon>Bacteria</taxon>
        <taxon>Bacillati</taxon>
        <taxon>Actinomycetota</taxon>
        <taxon>Actinomycetes</taxon>
        <taxon>Kitasatosporales</taxon>
        <taxon>Streptomycetaceae</taxon>
        <taxon>Streptomyces</taxon>
    </lineage>
</organism>
<feature type="region of interest" description="Disordered" evidence="7">
    <location>
        <begin position="416"/>
        <end position="453"/>
    </location>
</feature>
<protein>
    <submittedName>
        <fullName evidence="9">Putative multidrug-efflux transporter</fullName>
    </submittedName>
</protein>